<name>A0A4Y2HBH0_ARAVE</name>
<comment type="caution">
    <text evidence="1">The sequence shown here is derived from an EMBL/GenBank/DDBJ whole genome shotgun (WGS) entry which is preliminary data.</text>
</comment>
<sequence>MVVTDILPSDSYRISQLEPSNGRLYATKAHVSQLKAWRSWNEDDDDSSEIPMMNLKCKDPNELKQKLEEYDKGRLFDTERFEHPLFMGEPKWNWDPNPELRFFYCLPLSTQKFEKYDKKNCYTPSELNIFACMGDPLWNWYSTLNLESSIRPQEGVASPLINNV</sequence>
<accession>A0A4Y2HBH0</accession>
<gene>
    <name evidence="1" type="ORF">AVEN_187035_1</name>
</gene>
<dbReference type="EMBL" id="BGPR01001827">
    <property type="protein sequence ID" value="GBM62629.1"/>
    <property type="molecule type" value="Genomic_DNA"/>
</dbReference>
<evidence type="ECO:0000313" key="1">
    <source>
        <dbReference type="EMBL" id="GBM62629.1"/>
    </source>
</evidence>
<keyword evidence="2" id="KW-1185">Reference proteome</keyword>
<reference evidence="1 2" key="1">
    <citation type="journal article" date="2019" name="Sci. Rep.">
        <title>Orb-weaving spider Araneus ventricosus genome elucidates the spidroin gene catalogue.</title>
        <authorList>
            <person name="Kono N."/>
            <person name="Nakamura H."/>
            <person name="Ohtoshi R."/>
            <person name="Moran D.A.P."/>
            <person name="Shinohara A."/>
            <person name="Yoshida Y."/>
            <person name="Fujiwara M."/>
            <person name="Mori M."/>
            <person name="Tomita M."/>
            <person name="Arakawa K."/>
        </authorList>
    </citation>
    <scope>NUCLEOTIDE SEQUENCE [LARGE SCALE GENOMIC DNA]</scope>
</reference>
<protein>
    <submittedName>
        <fullName evidence="1">Uncharacterized protein</fullName>
    </submittedName>
</protein>
<organism evidence="1 2">
    <name type="scientific">Araneus ventricosus</name>
    <name type="common">Orbweaver spider</name>
    <name type="synonym">Epeira ventricosa</name>
    <dbReference type="NCBI Taxonomy" id="182803"/>
    <lineage>
        <taxon>Eukaryota</taxon>
        <taxon>Metazoa</taxon>
        <taxon>Ecdysozoa</taxon>
        <taxon>Arthropoda</taxon>
        <taxon>Chelicerata</taxon>
        <taxon>Arachnida</taxon>
        <taxon>Araneae</taxon>
        <taxon>Araneomorphae</taxon>
        <taxon>Entelegynae</taxon>
        <taxon>Araneoidea</taxon>
        <taxon>Araneidae</taxon>
        <taxon>Araneus</taxon>
    </lineage>
</organism>
<dbReference type="AlphaFoldDB" id="A0A4Y2HBH0"/>
<evidence type="ECO:0000313" key="2">
    <source>
        <dbReference type="Proteomes" id="UP000499080"/>
    </source>
</evidence>
<proteinExistence type="predicted"/>
<dbReference type="Proteomes" id="UP000499080">
    <property type="component" value="Unassembled WGS sequence"/>
</dbReference>